<gene>
    <name evidence="2" type="ORF">M501DRAFT_936763</name>
</gene>
<dbReference type="PRINTS" id="PR00625">
    <property type="entry name" value="JDOMAIN"/>
</dbReference>
<dbReference type="CDD" id="cd06257">
    <property type="entry name" value="DnaJ"/>
    <property type="match status" value="1"/>
</dbReference>
<reference evidence="2" key="1">
    <citation type="journal article" date="2020" name="Stud. Mycol.">
        <title>101 Dothideomycetes genomes: a test case for predicting lifestyles and emergence of pathogens.</title>
        <authorList>
            <person name="Haridas S."/>
            <person name="Albert R."/>
            <person name="Binder M."/>
            <person name="Bloem J."/>
            <person name="Labutti K."/>
            <person name="Salamov A."/>
            <person name="Andreopoulos B."/>
            <person name="Baker S."/>
            <person name="Barry K."/>
            <person name="Bills G."/>
            <person name="Bluhm B."/>
            <person name="Cannon C."/>
            <person name="Castanera R."/>
            <person name="Culley D."/>
            <person name="Daum C."/>
            <person name="Ezra D."/>
            <person name="Gonzalez J."/>
            <person name="Henrissat B."/>
            <person name="Kuo A."/>
            <person name="Liang C."/>
            <person name="Lipzen A."/>
            <person name="Lutzoni F."/>
            <person name="Magnuson J."/>
            <person name="Mondo S."/>
            <person name="Nolan M."/>
            <person name="Ohm R."/>
            <person name="Pangilinan J."/>
            <person name="Park H.-J."/>
            <person name="Ramirez L."/>
            <person name="Alfaro M."/>
            <person name="Sun H."/>
            <person name="Tritt A."/>
            <person name="Yoshinaga Y."/>
            <person name="Zwiers L.-H."/>
            <person name="Turgeon B."/>
            <person name="Goodwin S."/>
            <person name="Spatafora J."/>
            <person name="Crous P."/>
            <person name="Grigoriev I."/>
        </authorList>
    </citation>
    <scope>NUCLEOTIDE SEQUENCE</scope>
    <source>
        <strain evidence="2">CBS 101060</strain>
    </source>
</reference>
<dbReference type="SUPFAM" id="SSF46565">
    <property type="entry name" value="Chaperone J-domain"/>
    <property type="match status" value="1"/>
</dbReference>
<dbReference type="AlphaFoldDB" id="A0A9P4VRW8"/>
<evidence type="ECO:0000313" key="2">
    <source>
        <dbReference type="EMBL" id="KAF2837959.1"/>
    </source>
</evidence>
<evidence type="ECO:0000259" key="1">
    <source>
        <dbReference type="PROSITE" id="PS50076"/>
    </source>
</evidence>
<feature type="domain" description="J" evidence="1">
    <location>
        <begin position="7"/>
        <end position="72"/>
    </location>
</feature>
<feature type="non-terminal residue" evidence="2">
    <location>
        <position position="72"/>
    </location>
</feature>
<dbReference type="InterPro" id="IPR050817">
    <property type="entry name" value="DjlA_DnaK_co-chaperone"/>
</dbReference>
<organism evidence="2 3">
    <name type="scientific">Patellaria atrata CBS 101060</name>
    <dbReference type="NCBI Taxonomy" id="1346257"/>
    <lineage>
        <taxon>Eukaryota</taxon>
        <taxon>Fungi</taxon>
        <taxon>Dikarya</taxon>
        <taxon>Ascomycota</taxon>
        <taxon>Pezizomycotina</taxon>
        <taxon>Dothideomycetes</taxon>
        <taxon>Dothideomycetes incertae sedis</taxon>
        <taxon>Patellariales</taxon>
        <taxon>Patellariaceae</taxon>
        <taxon>Patellaria</taxon>
    </lineage>
</organism>
<dbReference type="InterPro" id="IPR036869">
    <property type="entry name" value="J_dom_sf"/>
</dbReference>
<keyword evidence="3" id="KW-1185">Reference proteome</keyword>
<protein>
    <submittedName>
        <fullName evidence="2">Heat shock protein DnaJ</fullName>
    </submittedName>
</protein>
<proteinExistence type="predicted"/>
<accession>A0A9P4VRW8</accession>
<keyword evidence="2" id="KW-0346">Stress response</keyword>
<dbReference type="Pfam" id="PF00226">
    <property type="entry name" value="DnaJ"/>
    <property type="match status" value="1"/>
</dbReference>
<dbReference type="SMART" id="SM00271">
    <property type="entry name" value="DnaJ"/>
    <property type="match status" value="1"/>
</dbReference>
<sequence>MDELPPCPYTALGIPKDATLGSIKSAYRKLVLTCHPDKVKDESLKEQKAAEFHKIQSAYDLIGEQEGKEKYD</sequence>
<dbReference type="InterPro" id="IPR001623">
    <property type="entry name" value="DnaJ_domain"/>
</dbReference>
<evidence type="ECO:0000313" key="3">
    <source>
        <dbReference type="Proteomes" id="UP000799429"/>
    </source>
</evidence>
<dbReference type="PANTHER" id="PTHR24074">
    <property type="entry name" value="CO-CHAPERONE PROTEIN DJLA"/>
    <property type="match status" value="1"/>
</dbReference>
<name>A0A9P4VRW8_9PEZI</name>
<dbReference type="PROSITE" id="PS50076">
    <property type="entry name" value="DNAJ_2"/>
    <property type="match status" value="1"/>
</dbReference>
<dbReference type="Proteomes" id="UP000799429">
    <property type="component" value="Unassembled WGS sequence"/>
</dbReference>
<dbReference type="OrthoDB" id="10250354at2759"/>
<dbReference type="EMBL" id="MU006098">
    <property type="protein sequence ID" value="KAF2837959.1"/>
    <property type="molecule type" value="Genomic_DNA"/>
</dbReference>
<dbReference type="Gene3D" id="1.10.287.110">
    <property type="entry name" value="DnaJ domain"/>
    <property type="match status" value="1"/>
</dbReference>
<comment type="caution">
    <text evidence="2">The sequence shown here is derived from an EMBL/GenBank/DDBJ whole genome shotgun (WGS) entry which is preliminary data.</text>
</comment>